<keyword evidence="6" id="KW-1185">Reference proteome</keyword>
<dbReference type="Pfam" id="PF00069">
    <property type="entry name" value="Pkinase"/>
    <property type="match status" value="1"/>
</dbReference>
<dbReference type="InterPro" id="IPR000719">
    <property type="entry name" value="Prot_kinase_dom"/>
</dbReference>
<keyword evidence="2" id="KW-0067">ATP-binding</keyword>
<evidence type="ECO:0000313" key="6">
    <source>
        <dbReference type="Proteomes" id="UP001470230"/>
    </source>
</evidence>
<feature type="domain" description="Protein kinase" evidence="4">
    <location>
        <begin position="35"/>
        <end position="281"/>
    </location>
</feature>
<protein>
    <recommendedName>
        <fullName evidence="4">Protein kinase domain-containing protein</fullName>
    </recommendedName>
</protein>
<evidence type="ECO:0000256" key="2">
    <source>
        <dbReference type="ARBA" id="ARBA00022840"/>
    </source>
</evidence>
<keyword evidence="1" id="KW-0547">Nucleotide-binding</keyword>
<feature type="region of interest" description="Disordered" evidence="3">
    <location>
        <begin position="1"/>
        <end position="25"/>
    </location>
</feature>
<feature type="compositionally biased region" description="Polar residues" evidence="3">
    <location>
        <begin position="357"/>
        <end position="371"/>
    </location>
</feature>
<evidence type="ECO:0000313" key="5">
    <source>
        <dbReference type="EMBL" id="KAK8885727.1"/>
    </source>
</evidence>
<dbReference type="PROSITE" id="PS00108">
    <property type="entry name" value="PROTEIN_KINASE_ST"/>
    <property type="match status" value="1"/>
</dbReference>
<dbReference type="Gene3D" id="1.10.510.10">
    <property type="entry name" value="Transferase(Phosphotransferase) domain 1"/>
    <property type="match status" value="1"/>
</dbReference>
<organism evidence="5 6">
    <name type="scientific">Tritrichomonas musculus</name>
    <dbReference type="NCBI Taxonomy" id="1915356"/>
    <lineage>
        <taxon>Eukaryota</taxon>
        <taxon>Metamonada</taxon>
        <taxon>Parabasalia</taxon>
        <taxon>Tritrichomonadida</taxon>
        <taxon>Tritrichomonadidae</taxon>
        <taxon>Tritrichomonas</taxon>
    </lineage>
</organism>
<dbReference type="EMBL" id="JAPFFF010000007">
    <property type="protein sequence ID" value="KAK8885727.1"/>
    <property type="molecule type" value="Genomic_DNA"/>
</dbReference>
<dbReference type="InterPro" id="IPR008271">
    <property type="entry name" value="Ser/Thr_kinase_AS"/>
</dbReference>
<proteinExistence type="predicted"/>
<evidence type="ECO:0000256" key="3">
    <source>
        <dbReference type="SAM" id="MobiDB-lite"/>
    </source>
</evidence>
<name>A0ABR2K3N1_9EUKA</name>
<dbReference type="SUPFAM" id="SSF56112">
    <property type="entry name" value="Protein kinase-like (PK-like)"/>
    <property type="match status" value="1"/>
</dbReference>
<accession>A0ABR2K3N1</accession>
<sequence>MKLFSKKKISKEQDHQMALPGVRGHPDSLTKVHDYNIGDAIWRGNFSSIRIAFHHRSKNPYAVKVISKQKLSLCPRSKHIMFNETILAALVDHPCIIEVNEIADTDLHIFQFMRFAEHGDLLHKLRKTPFETSIAVRLIDQLLSAIEYLHANGICHRDIKLENILLSKHGGIKLCDFGLASLTFNGMIQGNCGSYEYSAPEAIKSPEFDGFKADMWSFGVVVYAILSRRLPYPNVTADYDFSDQVDYSLIPKDFQPFIQQLLSIDPSKRPSATECRAMPLLKPQQIRPKLPLSSLTVDELQSPDRATAITRLSQVLGMQPELFSSRLNTTDFNREKLLFILYIKKFERQKQLGNEINLAKSSNGNNQQTKEPPNPSKGFFFAPPPINNVQIHEKRQIFQASACTIFAALHSFSLRQKCCVSSPLSMSPTIVLHKDEKEYRVSFVITDEPNTGKSLILLCADQSSSTFLAFICKYLQEKFMPK</sequence>
<evidence type="ECO:0000259" key="4">
    <source>
        <dbReference type="PROSITE" id="PS50011"/>
    </source>
</evidence>
<dbReference type="Proteomes" id="UP001470230">
    <property type="component" value="Unassembled WGS sequence"/>
</dbReference>
<gene>
    <name evidence="5" type="ORF">M9Y10_041179</name>
</gene>
<feature type="region of interest" description="Disordered" evidence="3">
    <location>
        <begin position="357"/>
        <end position="376"/>
    </location>
</feature>
<dbReference type="SMART" id="SM00220">
    <property type="entry name" value="S_TKc"/>
    <property type="match status" value="1"/>
</dbReference>
<evidence type="ECO:0000256" key="1">
    <source>
        <dbReference type="ARBA" id="ARBA00022741"/>
    </source>
</evidence>
<comment type="caution">
    <text evidence="5">The sequence shown here is derived from an EMBL/GenBank/DDBJ whole genome shotgun (WGS) entry which is preliminary data.</text>
</comment>
<dbReference type="PANTHER" id="PTHR24346:SF30">
    <property type="entry name" value="MATERNAL EMBRYONIC LEUCINE ZIPPER KINASE"/>
    <property type="match status" value="1"/>
</dbReference>
<dbReference type="InterPro" id="IPR011009">
    <property type="entry name" value="Kinase-like_dom_sf"/>
</dbReference>
<dbReference type="PANTHER" id="PTHR24346">
    <property type="entry name" value="MAP/MICROTUBULE AFFINITY-REGULATING KINASE"/>
    <property type="match status" value="1"/>
</dbReference>
<dbReference type="PROSITE" id="PS50011">
    <property type="entry name" value="PROTEIN_KINASE_DOM"/>
    <property type="match status" value="1"/>
</dbReference>
<reference evidence="5 6" key="1">
    <citation type="submission" date="2024-04" db="EMBL/GenBank/DDBJ databases">
        <title>Tritrichomonas musculus Genome.</title>
        <authorList>
            <person name="Alves-Ferreira E."/>
            <person name="Grigg M."/>
            <person name="Lorenzi H."/>
            <person name="Galac M."/>
        </authorList>
    </citation>
    <scope>NUCLEOTIDE SEQUENCE [LARGE SCALE GENOMIC DNA]</scope>
    <source>
        <strain evidence="5 6">EAF2021</strain>
    </source>
</reference>